<evidence type="ECO:0000259" key="2">
    <source>
        <dbReference type="Pfam" id="PF12697"/>
    </source>
</evidence>
<dbReference type="InterPro" id="IPR050266">
    <property type="entry name" value="AB_hydrolase_sf"/>
</dbReference>
<proteinExistence type="predicted"/>
<name>A0A1Y3U105_9FIRM</name>
<dbReference type="SUPFAM" id="SSF53474">
    <property type="entry name" value="alpha/beta-Hydrolases"/>
    <property type="match status" value="1"/>
</dbReference>
<gene>
    <name evidence="3" type="ORF">B5G26_13495</name>
</gene>
<dbReference type="GO" id="GO:0016020">
    <property type="term" value="C:membrane"/>
    <property type="evidence" value="ECO:0007669"/>
    <property type="project" value="TreeGrafter"/>
</dbReference>
<comment type="caution">
    <text evidence="3">The sequence shown here is derived from an EMBL/GenBank/DDBJ whole genome shotgun (WGS) entry which is preliminary data.</text>
</comment>
<accession>A0A1Y3U105</accession>
<evidence type="ECO:0000256" key="1">
    <source>
        <dbReference type="ARBA" id="ARBA00022801"/>
    </source>
</evidence>
<reference evidence="4" key="1">
    <citation type="submission" date="2017-04" db="EMBL/GenBank/DDBJ databases">
        <title>Function of individual gut microbiota members based on whole genome sequencing of pure cultures obtained from chicken caecum.</title>
        <authorList>
            <person name="Medvecky M."/>
            <person name="Cejkova D."/>
            <person name="Polansky O."/>
            <person name="Karasova D."/>
            <person name="Kubasova T."/>
            <person name="Cizek A."/>
            <person name="Rychlik I."/>
        </authorList>
    </citation>
    <scope>NUCLEOTIDE SEQUENCE [LARGE SCALE GENOMIC DNA]</scope>
    <source>
        <strain evidence="4">An75</strain>
    </source>
</reference>
<dbReference type="PANTHER" id="PTHR43798:SF31">
    <property type="entry name" value="AB HYDROLASE SUPERFAMILY PROTEIN YCLE"/>
    <property type="match status" value="1"/>
</dbReference>
<feature type="domain" description="AB hydrolase-1" evidence="2">
    <location>
        <begin position="52"/>
        <end position="238"/>
    </location>
</feature>
<dbReference type="Pfam" id="PF12697">
    <property type="entry name" value="Abhydrolase_6"/>
    <property type="match status" value="1"/>
</dbReference>
<dbReference type="RefSeq" id="WP_087990020.1">
    <property type="nucleotide sequence ID" value="NZ_CATXRV010000037.1"/>
</dbReference>
<dbReference type="Gene3D" id="3.40.50.1820">
    <property type="entry name" value="alpha/beta hydrolase"/>
    <property type="match status" value="1"/>
</dbReference>
<dbReference type="Proteomes" id="UP000195455">
    <property type="component" value="Unassembled WGS sequence"/>
</dbReference>
<dbReference type="PANTHER" id="PTHR43798">
    <property type="entry name" value="MONOACYLGLYCEROL LIPASE"/>
    <property type="match status" value="1"/>
</dbReference>
<dbReference type="InterPro" id="IPR000073">
    <property type="entry name" value="AB_hydrolase_1"/>
</dbReference>
<dbReference type="AlphaFoldDB" id="A0A1Y3U105"/>
<dbReference type="GO" id="GO:0016787">
    <property type="term" value="F:hydrolase activity"/>
    <property type="evidence" value="ECO:0007669"/>
    <property type="project" value="UniProtKB-KW"/>
</dbReference>
<keyword evidence="1" id="KW-0378">Hydrolase</keyword>
<organism evidence="3 4">
    <name type="scientific">Anaerotignum lactatifermentans</name>
    <dbReference type="NCBI Taxonomy" id="160404"/>
    <lineage>
        <taxon>Bacteria</taxon>
        <taxon>Bacillati</taxon>
        <taxon>Bacillota</taxon>
        <taxon>Clostridia</taxon>
        <taxon>Lachnospirales</taxon>
        <taxon>Anaerotignaceae</taxon>
        <taxon>Anaerotignum</taxon>
    </lineage>
</organism>
<dbReference type="EMBL" id="NFHM01000027">
    <property type="protein sequence ID" value="OUN40878.1"/>
    <property type="molecule type" value="Genomic_DNA"/>
</dbReference>
<dbReference type="InterPro" id="IPR029058">
    <property type="entry name" value="AB_hydrolase_fold"/>
</dbReference>
<protein>
    <recommendedName>
        <fullName evidence="2">AB hydrolase-1 domain-containing protein</fullName>
    </recommendedName>
</protein>
<sequence>MIRFYGEKPYRAAVIHGGPGDIGGMRPVAERLGKTFGVMEPIQSQYTTIALVMELRRQLGLHIKEPITLIGHSWGAWLSLLVASCYPFLVERVVLVGCPPLEEIYAGHIHERRMKRLSKEEQERFIWYMKHMAAITAEGWEDLRQLMIKADHYAQKPNASSYAQMDGKMYERVWPEAIEMRRNGNLMRYIQSVACPIHIIHGDYDPHPLEGIINPLDSLCIPYRLQILQKCGHAPFDEIFAEERFYQILEQILRS</sequence>
<evidence type="ECO:0000313" key="3">
    <source>
        <dbReference type="EMBL" id="OUN40878.1"/>
    </source>
</evidence>
<evidence type="ECO:0000313" key="4">
    <source>
        <dbReference type="Proteomes" id="UP000195455"/>
    </source>
</evidence>